<accession>A0A1I2ZC51</accession>
<dbReference type="Proteomes" id="UP000199052">
    <property type="component" value="Unassembled WGS sequence"/>
</dbReference>
<dbReference type="EMBL" id="FOOI01000016">
    <property type="protein sequence ID" value="SFH35417.1"/>
    <property type="molecule type" value="Genomic_DNA"/>
</dbReference>
<dbReference type="RefSeq" id="WP_139239127.1">
    <property type="nucleotide sequence ID" value="NZ_FOOI01000016.1"/>
</dbReference>
<dbReference type="Proteomes" id="UP000533017">
    <property type="component" value="Unassembled WGS sequence"/>
</dbReference>
<evidence type="ECO:0000313" key="3">
    <source>
        <dbReference type="Proteomes" id="UP000199052"/>
    </source>
</evidence>
<gene>
    <name evidence="1" type="ORF">FHR37_000757</name>
    <name evidence="2" type="ORF">SAMN05421678_11619</name>
</gene>
<name>A0A1I2ZC51_9ACTN</name>
<evidence type="ECO:0000313" key="4">
    <source>
        <dbReference type="Proteomes" id="UP000533017"/>
    </source>
</evidence>
<proteinExistence type="predicted"/>
<keyword evidence="4" id="KW-1185">Reference proteome</keyword>
<reference evidence="1 4" key="2">
    <citation type="submission" date="2020-07" db="EMBL/GenBank/DDBJ databases">
        <title>Sequencing the genomes of 1000 actinobacteria strains.</title>
        <authorList>
            <person name="Klenk H.-P."/>
        </authorList>
    </citation>
    <scope>NUCLEOTIDE SEQUENCE [LARGE SCALE GENOMIC DNA]</scope>
    <source>
        <strain evidence="1 4">DSM 45117</strain>
    </source>
</reference>
<reference evidence="2 3" key="1">
    <citation type="submission" date="2016-10" db="EMBL/GenBank/DDBJ databases">
        <authorList>
            <person name="de Groot N.N."/>
        </authorList>
    </citation>
    <scope>NUCLEOTIDE SEQUENCE [LARGE SCALE GENOMIC DNA]</scope>
    <source>
        <strain evidence="2 3">CPCC 202808</strain>
    </source>
</reference>
<protein>
    <submittedName>
        <fullName evidence="2">Uncharacterized protein</fullName>
    </submittedName>
</protein>
<dbReference type="AlphaFoldDB" id="A0A1I2ZC51"/>
<organism evidence="2 3">
    <name type="scientific">Actinopolymorpha cephalotaxi</name>
    <dbReference type="NCBI Taxonomy" id="504797"/>
    <lineage>
        <taxon>Bacteria</taxon>
        <taxon>Bacillati</taxon>
        <taxon>Actinomycetota</taxon>
        <taxon>Actinomycetes</taxon>
        <taxon>Propionibacteriales</taxon>
        <taxon>Actinopolymorphaceae</taxon>
        <taxon>Actinopolymorpha</taxon>
    </lineage>
</organism>
<dbReference type="EMBL" id="JACBZA010000001">
    <property type="protein sequence ID" value="NYH81906.1"/>
    <property type="molecule type" value="Genomic_DNA"/>
</dbReference>
<evidence type="ECO:0000313" key="1">
    <source>
        <dbReference type="EMBL" id="NYH81906.1"/>
    </source>
</evidence>
<sequence length="108" mass="12723">MSSKDQPFSYAEVRPYAVTESLEELRGPDHGFLDLPQHLAWSGRRRFDLDDDYDRAAAYKIILEEGREDDFRHYLNASLLRSNWNDILPARRVQALWEGRFPDLRRAA</sequence>
<evidence type="ECO:0000313" key="2">
    <source>
        <dbReference type="EMBL" id="SFH35417.1"/>
    </source>
</evidence>
<dbReference type="STRING" id="504797.SAMN05421678_11619"/>
<dbReference type="OrthoDB" id="3296614at2"/>